<evidence type="ECO:0000256" key="1">
    <source>
        <dbReference type="SAM" id="Phobius"/>
    </source>
</evidence>
<dbReference type="EMBL" id="JBHUHD010000001">
    <property type="protein sequence ID" value="MFD2142178.1"/>
    <property type="molecule type" value="Genomic_DNA"/>
</dbReference>
<reference evidence="3" key="1">
    <citation type="journal article" date="2019" name="Int. J. Syst. Evol. Microbiol.">
        <title>The Global Catalogue of Microorganisms (GCM) 10K type strain sequencing project: providing services to taxonomists for standard genome sequencing and annotation.</title>
        <authorList>
            <consortium name="The Broad Institute Genomics Platform"/>
            <consortium name="The Broad Institute Genome Sequencing Center for Infectious Disease"/>
            <person name="Wu L."/>
            <person name="Ma J."/>
        </authorList>
    </citation>
    <scope>NUCLEOTIDE SEQUENCE [LARGE SCALE GENOMIC DNA]</scope>
    <source>
        <strain evidence="3">CCM 7435</strain>
    </source>
</reference>
<evidence type="ECO:0000313" key="3">
    <source>
        <dbReference type="Proteomes" id="UP001597299"/>
    </source>
</evidence>
<proteinExistence type="predicted"/>
<dbReference type="Proteomes" id="UP001597299">
    <property type="component" value="Unassembled WGS sequence"/>
</dbReference>
<keyword evidence="1" id="KW-0472">Membrane</keyword>
<accession>A0ABW4Z1B2</accession>
<name>A0ABW4Z1B2_9HYPH</name>
<gene>
    <name evidence="2" type="ORF">ACFSNC_17350</name>
</gene>
<feature type="transmembrane region" description="Helical" evidence="1">
    <location>
        <begin position="296"/>
        <end position="322"/>
    </location>
</feature>
<organism evidence="2 3">
    <name type="scientific">Ancylobacter oerskovii</name>
    <dbReference type="NCBI Taxonomy" id="459519"/>
    <lineage>
        <taxon>Bacteria</taxon>
        <taxon>Pseudomonadati</taxon>
        <taxon>Pseudomonadota</taxon>
        <taxon>Alphaproteobacteria</taxon>
        <taxon>Hyphomicrobiales</taxon>
        <taxon>Xanthobacteraceae</taxon>
        <taxon>Ancylobacter</taxon>
    </lineage>
</organism>
<comment type="caution">
    <text evidence="2">The sequence shown here is derived from an EMBL/GenBank/DDBJ whole genome shotgun (WGS) entry which is preliminary data.</text>
</comment>
<protein>
    <submittedName>
        <fullName evidence="2">Uncharacterized protein</fullName>
    </submittedName>
</protein>
<evidence type="ECO:0000313" key="2">
    <source>
        <dbReference type="EMBL" id="MFD2142178.1"/>
    </source>
</evidence>
<sequence>MFRWSSMMRRPNLARVLAAASLLLALAGSAHWLLPLGREAFALLMARDDAARLADLRLDAELTAGRANREIDEALANDDAELAASFLELADSRALPVPADRRARVLAAASAGTVRQAAAFGRGFVTGEADDLAGLAGATAGDLTVWGDVRDLGRQAGHYLRDEPIDPLMTGLAGAGIAATAATYAAFGTPLTLRAGLSLAKGARRVGAVGLRLGDDLAGLLRSGRHARAIAAVADIGRAGEKAGVRATLAGLRHADDVTDVARLRRLSEAKGGQTLAVLKTLGRGALVLGEIAARLAFWVIAAAANFLGLVAGINNMMVALCRPLWRRRDGRRLQPA</sequence>
<keyword evidence="1" id="KW-0812">Transmembrane</keyword>
<keyword evidence="3" id="KW-1185">Reference proteome</keyword>
<keyword evidence="1" id="KW-1133">Transmembrane helix</keyword>
<dbReference type="RefSeq" id="WP_343207661.1">
    <property type="nucleotide sequence ID" value="NZ_JAHBGB010000006.1"/>
</dbReference>